<dbReference type="AlphaFoldDB" id="A0A8T7M7Q8"/>
<sequence>MTQTSEQNLIPDWLKRRAESSAHNIALIFKDETLRWAELYDKALLYAGQMAAQGVEAGARVALLLGNTPAFVCAIHATAQLGVVVAPLNTRLTVAELGWQLQDVQPALLLYDAPNAAKAMELASYTICPILSLEELAATKPIAIQQTEYYAKDQTHSIIYSSGTTGKPKGVMLTCGNHLWNALASCLNLGLQQDDRWLAVLPLFHVGGMSILLRSVLYGIPVVLHESFDPATINRSITENRVTIISVVANMLQRMLDESGDSGYPSHLRCVLTGGGPVPRPLLERCAALNIPITQTYGMTETASQVATLSPVDALNKLGSAGRALYPSEIKILHKEVSHDGVGEILVRGAIVTAGYFNRPEETTQALAEGWLHTGDLGRLDEDGYLYVVDRRSDLIISGGENIYPAEIEAALLAHPTIEEAGVVGVPDERWGQIPVAVVKLRENTNVTEAGLIEWCSARLARYKVPKRIVFAESLSRNAAGKLVRRLLKDSLLKKTE</sequence>
<dbReference type="EMBL" id="JACATZ010000003">
    <property type="protein sequence ID" value="NWJ48091.1"/>
    <property type="molecule type" value="Genomic_DNA"/>
</dbReference>
<organism evidence="8 10">
    <name type="scientific">Candidatus Chlorohelix allophototropha</name>
    <dbReference type="NCBI Taxonomy" id="3003348"/>
    <lineage>
        <taxon>Bacteria</taxon>
        <taxon>Bacillati</taxon>
        <taxon>Chloroflexota</taxon>
        <taxon>Chloroflexia</taxon>
        <taxon>Candidatus Chloroheliales</taxon>
        <taxon>Candidatus Chloroheliaceae</taxon>
        <taxon>Candidatus Chlorohelix</taxon>
    </lineage>
</organism>
<evidence type="ECO:0000256" key="4">
    <source>
        <dbReference type="ARBA" id="ARBA00022840"/>
    </source>
</evidence>
<keyword evidence="2 5" id="KW-0436">Ligase</keyword>
<keyword evidence="4 5" id="KW-0067">ATP-binding</keyword>
<comment type="function">
    <text evidence="5">Converts 2-succinylbenzoate (OSB) to 2-succinylbenzoyl-CoA (OSB-CoA).</text>
</comment>
<dbReference type="Gene3D" id="3.30.300.30">
    <property type="match status" value="1"/>
</dbReference>
<feature type="domain" description="AMP-binding enzyme C-terminal" evidence="7">
    <location>
        <begin position="407"/>
        <end position="482"/>
    </location>
</feature>
<proteinExistence type="inferred from homology"/>
<comment type="pathway">
    <text evidence="5">Quinol/quinone metabolism; 1,4-dihydroxy-2-naphthoate biosynthesis; 1,4-dihydroxy-2-naphthoate from chorismate: step 5/7.</text>
</comment>
<dbReference type="HAMAP" id="MF_00731">
    <property type="entry name" value="MenE"/>
    <property type="match status" value="1"/>
</dbReference>
<dbReference type="InterPro" id="IPR010192">
    <property type="entry name" value="MenE"/>
</dbReference>
<dbReference type="Pfam" id="PF00501">
    <property type="entry name" value="AMP-binding"/>
    <property type="match status" value="1"/>
</dbReference>
<dbReference type="Gene3D" id="3.40.50.12780">
    <property type="entry name" value="N-terminal domain of ligase-like"/>
    <property type="match status" value="1"/>
</dbReference>
<dbReference type="EC" id="6.2.1.26" evidence="5"/>
<dbReference type="PANTHER" id="PTHR43767:SF1">
    <property type="entry name" value="NONRIBOSOMAL PEPTIDE SYNTHASE PES1 (EUROFUNG)-RELATED"/>
    <property type="match status" value="1"/>
</dbReference>
<evidence type="ECO:0000256" key="2">
    <source>
        <dbReference type="ARBA" id="ARBA00022598"/>
    </source>
</evidence>
<dbReference type="NCBIfam" id="NF002966">
    <property type="entry name" value="PRK03640.1"/>
    <property type="match status" value="1"/>
</dbReference>
<reference evidence="8 10" key="1">
    <citation type="submission" date="2020-06" db="EMBL/GenBank/DDBJ databases">
        <title>Anoxygenic phototrophic Chloroflexota member uses a Type I reaction center.</title>
        <authorList>
            <person name="Tsuji J.M."/>
            <person name="Shaw N.A."/>
            <person name="Nagashima S."/>
            <person name="Venkiteswaran J."/>
            <person name="Schiff S.L."/>
            <person name="Hanada S."/>
            <person name="Tank M."/>
            <person name="Neufeld J.D."/>
        </authorList>
    </citation>
    <scope>NUCLEOTIDE SEQUENCE [LARGE SCALE GENOMIC DNA]</scope>
    <source>
        <strain evidence="8">L227-S17</strain>
    </source>
</reference>
<dbReference type="GO" id="GO:0009234">
    <property type="term" value="P:menaquinone biosynthetic process"/>
    <property type="evidence" value="ECO:0007669"/>
    <property type="project" value="UniProtKB-UniRule"/>
</dbReference>
<dbReference type="GO" id="GO:0005524">
    <property type="term" value="F:ATP binding"/>
    <property type="evidence" value="ECO:0007669"/>
    <property type="project" value="UniProtKB-KW"/>
</dbReference>
<dbReference type="NCBIfam" id="TIGR01923">
    <property type="entry name" value="menE"/>
    <property type="match status" value="1"/>
</dbReference>
<evidence type="ECO:0000259" key="7">
    <source>
        <dbReference type="Pfam" id="PF13193"/>
    </source>
</evidence>
<reference evidence="9" key="2">
    <citation type="journal article" date="2024" name="Nature">
        <title>Anoxygenic phototroph of the Chloroflexota uses a type I reaction centre.</title>
        <authorList>
            <person name="Tsuji J.M."/>
            <person name="Shaw N.A."/>
            <person name="Nagashima S."/>
            <person name="Venkiteswaran J.J."/>
            <person name="Schiff S.L."/>
            <person name="Watanabe T."/>
            <person name="Fukui M."/>
            <person name="Hanada S."/>
            <person name="Tank M."/>
            <person name="Neufeld J.D."/>
        </authorList>
    </citation>
    <scope>NUCLEOTIDE SEQUENCE</scope>
    <source>
        <strain evidence="9">L227-S17</strain>
    </source>
</reference>
<dbReference type="InterPro" id="IPR050237">
    <property type="entry name" value="ATP-dep_AMP-bd_enzyme"/>
</dbReference>
<evidence type="ECO:0000256" key="1">
    <source>
        <dbReference type="ARBA" id="ARBA00022428"/>
    </source>
</evidence>
<dbReference type="InterPro" id="IPR020845">
    <property type="entry name" value="AMP-binding_CS"/>
</dbReference>
<comment type="similarity">
    <text evidence="5">Belongs to the ATP-dependent AMP-binding enzyme family. MenE subfamily.</text>
</comment>
<dbReference type="Proteomes" id="UP000521676">
    <property type="component" value="Unassembled WGS sequence"/>
</dbReference>
<protein>
    <recommendedName>
        <fullName evidence="5">2-succinylbenzoate--CoA ligase</fullName>
        <ecNumber evidence="5">6.2.1.26</ecNumber>
    </recommendedName>
    <alternativeName>
        <fullName evidence="5">o-succinylbenzoyl-CoA synthetase</fullName>
        <shortName evidence="5">OSB-CoA synthetase</shortName>
    </alternativeName>
</protein>
<dbReference type="InterPro" id="IPR045851">
    <property type="entry name" value="AMP-bd_C_sf"/>
</dbReference>
<evidence type="ECO:0000313" key="8">
    <source>
        <dbReference type="EMBL" id="NWJ48091.1"/>
    </source>
</evidence>
<keyword evidence="1 5" id="KW-0474">Menaquinone biosynthesis</keyword>
<dbReference type="RefSeq" id="WP_341469936.1">
    <property type="nucleotide sequence ID" value="NZ_CP128400.1"/>
</dbReference>
<evidence type="ECO:0000313" key="11">
    <source>
        <dbReference type="Proteomes" id="UP001431572"/>
    </source>
</evidence>
<dbReference type="GO" id="GO:0008756">
    <property type="term" value="F:o-succinylbenzoate-CoA ligase activity"/>
    <property type="evidence" value="ECO:0007669"/>
    <property type="project" value="UniProtKB-UniRule"/>
</dbReference>
<accession>A0A8T7M7Q8</accession>
<dbReference type="FunFam" id="3.30.300.30:FF:000008">
    <property type="entry name" value="2,3-dihydroxybenzoate-AMP ligase"/>
    <property type="match status" value="1"/>
</dbReference>
<comment type="pathway">
    <text evidence="5">Quinol/quinone metabolism; menaquinone biosynthesis.</text>
</comment>
<dbReference type="SUPFAM" id="SSF56801">
    <property type="entry name" value="Acetyl-CoA synthetase-like"/>
    <property type="match status" value="1"/>
</dbReference>
<evidence type="ECO:0000313" key="10">
    <source>
        <dbReference type="Proteomes" id="UP000521676"/>
    </source>
</evidence>
<name>A0A8T7M7Q8_9CHLR</name>
<dbReference type="Pfam" id="PF13193">
    <property type="entry name" value="AMP-binding_C"/>
    <property type="match status" value="1"/>
</dbReference>
<comment type="catalytic activity">
    <reaction evidence="5">
        <text>2-succinylbenzoate + ATP + CoA = 2-succinylbenzoyl-CoA + AMP + diphosphate</text>
        <dbReference type="Rhea" id="RHEA:17009"/>
        <dbReference type="ChEBI" id="CHEBI:18325"/>
        <dbReference type="ChEBI" id="CHEBI:30616"/>
        <dbReference type="ChEBI" id="CHEBI:33019"/>
        <dbReference type="ChEBI" id="CHEBI:57287"/>
        <dbReference type="ChEBI" id="CHEBI:57364"/>
        <dbReference type="ChEBI" id="CHEBI:456215"/>
        <dbReference type="EC" id="6.2.1.26"/>
    </reaction>
</comment>
<dbReference type="InterPro" id="IPR025110">
    <property type="entry name" value="AMP-bd_C"/>
</dbReference>
<dbReference type="PROSITE" id="PS00455">
    <property type="entry name" value="AMP_BINDING"/>
    <property type="match status" value="1"/>
</dbReference>
<dbReference type="Proteomes" id="UP001431572">
    <property type="component" value="Chromosome 2"/>
</dbReference>
<gene>
    <name evidence="5" type="primary">menE</name>
    <name evidence="8" type="ORF">HXX08_19725</name>
    <name evidence="9" type="ORF">OZ401_003627</name>
</gene>
<evidence type="ECO:0000313" key="9">
    <source>
        <dbReference type="EMBL" id="WJW68032.1"/>
    </source>
</evidence>
<evidence type="ECO:0000256" key="5">
    <source>
        <dbReference type="HAMAP-Rule" id="MF_00731"/>
    </source>
</evidence>
<evidence type="ECO:0000259" key="6">
    <source>
        <dbReference type="Pfam" id="PF00501"/>
    </source>
</evidence>
<dbReference type="InterPro" id="IPR042099">
    <property type="entry name" value="ANL_N_sf"/>
</dbReference>
<dbReference type="EMBL" id="CP128400">
    <property type="protein sequence ID" value="WJW68032.1"/>
    <property type="molecule type" value="Genomic_DNA"/>
</dbReference>
<keyword evidence="3 5" id="KW-0547">Nucleotide-binding</keyword>
<keyword evidence="11" id="KW-1185">Reference proteome</keyword>
<feature type="domain" description="AMP-dependent synthetase/ligase" evidence="6">
    <location>
        <begin position="15"/>
        <end position="357"/>
    </location>
</feature>
<dbReference type="InterPro" id="IPR000873">
    <property type="entry name" value="AMP-dep_synth/lig_dom"/>
</dbReference>
<evidence type="ECO:0000256" key="3">
    <source>
        <dbReference type="ARBA" id="ARBA00022741"/>
    </source>
</evidence>
<dbReference type="PANTHER" id="PTHR43767">
    <property type="entry name" value="LONG-CHAIN-FATTY-ACID--COA LIGASE"/>
    <property type="match status" value="1"/>
</dbReference>